<keyword evidence="3" id="KW-1185">Reference proteome</keyword>
<proteinExistence type="predicted"/>
<keyword evidence="1" id="KW-1133">Transmembrane helix</keyword>
<evidence type="ECO:0000313" key="3">
    <source>
        <dbReference type="Proteomes" id="UP001285521"/>
    </source>
</evidence>
<feature type="transmembrane region" description="Helical" evidence="1">
    <location>
        <begin position="6"/>
        <end position="27"/>
    </location>
</feature>
<sequence>MLWLFSQMFVLCVVSFGVGVLLTWLSVRGRLRPEPLKPRLALPAPRIAAEDVVVRQQSVAPPVVPADKQKSLPVKGNSKTMVYHTPQSPYYNRMKGDMAFASEAEALGAGYRMWTTKARVKA</sequence>
<name>A0ABU4T5D3_9PSEU</name>
<keyword evidence="1" id="KW-0472">Membrane</keyword>
<protein>
    <submittedName>
        <fullName evidence="2">Uncharacterized protein</fullName>
    </submittedName>
</protein>
<reference evidence="2 3" key="1">
    <citation type="submission" date="2023-11" db="EMBL/GenBank/DDBJ databases">
        <title>Lentzea sokolovensis, sp. nov., Lentzea kristufkii, sp. nov., and Lentzea miocenensis, sp. nov., rare actinobacteria from Sokolov Coal Basin, Miocene lacustrine sediment, Czech Republic.</title>
        <authorList>
            <person name="Lara A."/>
            <person name="Kotroba L."/>
            <person name="Nouioui I."/>
            <person name="Neumann-Schaal M."/>
            <person name="Mast Y."/>
            <person name="Chronakova A."/>
        </authorList>
    </citation>
    <scope>NUCLEOTIDE SEQUENCE [LARGE SCALE GENOMIC DNA]</scope>
    <source>
        <strain evidence="2 3">BCCO 10_0856</strain>
    </source>
</reference>
<comment type="caution">
    <text evidence="2">The sequence shown here is derived from an EMBL/GenBank/DDBJ whole genome shotgun (WGS) entry which is preliminary data.</text>
</comment>
<organism evidence="2 3">
    <name type="scientific">Lentzea miocenica</name>
    <dbReference type="NCBI Taxonomy" id="3095431"/>
    <lineage>
        <taxon>Bacteria</taxon>
        <taxon>Bacillati</taxon>
        <taxon>Actinomycetota</taxon>
        <taxon>Actinomycetes</taxon>
        <taxon>Pseudonocardiales</taxon>
        <taxon>Pseudonocardiaceae</taxon>
        <taxon>Lentzea</taxon>
    </lineage>
</organism>
<accession>A0ABU4T5D3</accession>
<evidence type="ECO:0000256" key="1">
    <source>
        <dbReference type="SAM" id="Phobius"/>
    </source>
</evidence>
<dbReference type="RefSeq" id="WP_319968397.1">
    <property type="nucleotide sequence ID" value="NZ_JAXAVW010000020.1"/>
</dbReference>
<gene>
    <name evidence="2" type="ORF">SK803_24380</name>
</gene>
<dbReference type="EMBL" id="JAXAVW010000020">
    <property type="protein sequence ID" value="MDX8033367.1"/>
    <property type="molecule type" value="Genomic_DNA"/>
</dbReference>
<keyword evidence="1" id="KW-0812">Transmembrane</keyword>
<dbReference type="Proteomes" id="UP001285521">
    <property type="component" value="Unassembled WGS sequence"/>
</dbReference>
<evidence type="ECO:0000313" key="2">
    <source>
        <dbReference type="EMBL" id="MDX8033367.1"/>
    </source>
</evidence>